<organism evidence="5 7">
    <name type="scientific">Cercospora beticola</name>
    <name type="common">Sugarbeet leaf spot fungus</name>
    <dbReference type="NCBI Taxonomy" id="122368"/>
    <lineage>
        <taxon>Eukaryota</taxon>
        <taxon>Fungi</taxon>
        <taxon>Dikarya</taxon>
        <taxon>Ascomycota</taxon>
        <taxon>Pezizomycotina</taxon>
        <taxon>Dothideomycetes</taxon>
        <taxon>Dothideomycetidae</taxon>
        <taxon>Mycosphaerellales</taxon>
        <taxon>Mycosphaerellaceae</taxon>
        <taxon>Cercospora</taxon>
    </lineage>
</organism>
<evidence type="ECO:0000313" key="7">
    <source>
        <dbReference type="Proteomes" id="UP000230605"/>
    </source>
</evidence>
<dbReference type="Pfam" id="PF20237">
    <property type="entry name" value="DUF6594"/>
    <property type="match status" value="1"/>
</dbReference>
<keyword evidence="3" id="KW-0472">Membrane</keyword>
<keyword evidence="3" id="KW-1133">Transmembrane helix</keyword>
<keyword evidence="8" id="KW-1185">Reference proteome</keyword>
<evidence type="ECO:0000259" key="4">
    <source>
        <dbReference type="Pfam" id="PF20237"/>
    </source>
</evidence>
<evidence type="ECO:0000313" key="5">
    <source>
        <dbReference type="EMBL" id="PIA90862.1"/>
    </source>
</evidence>
<dbReference type="PANTHER" id="PTHR34502:SF4">
    <property type="entry name" value="DUF6594 DOMAIN-CONTAINING PROTEIN"/>
    <property type="match status" value="1"/>
</dbReference>
<dbReference type="AlphaFoldDB" id="A0A2G5HF55"/>
<dbReference type="PANTHER" id="PTHR34502">
    <property type="entry name" value="DUF6594 DOMAIN-CONTAINING PROTEIN-RELATED"/>
    <property type="match status" value="1"/>
</dbReference>
<protein>
    <recommendedName>
        <fullName evidence="4">DUF6594 domain-containing protein</fullName>
    </recommendedName>
</protein>
<evidence type="ECO:0000256" key="2">
    <source>
        <dbReference type="SAM" id="MobiDB-lite"/>
    </source>
</evidence>
<dbReference type="Proteomes" id="UP001302367">
    <property type="component" value="Chromosome 9"/>
</dbReference>
<dbReference type="EMBL" id="CP134192">
    <property type="protein sequence ID" value="WPB07691.1"/>
    <property type="molecule type" value="Genomic_DNA"/>
</dbReference>
<dbReference type="Proteomes" id="UP000230605">
    <property type="component" value="Chromosome 9"/>
</dbReference>
<evidence type="ECO:0000256" key="1">
    <source>
        <dbReference type="SAM" id="Coils"/>
    </source>
</evidence>
<reference evidence="5 7" key="1">
    <citation type="submission" date="2015-10" db="EMBL/GenBank/DDBJ databases">
        <title>The cercosporin biosynthetic gene cluster was horizontally transferred to several fungal lineages and shown to be expanded in Cercospora beticola based on microsynteny with recipient genomes.</title>
        <authorList>
            <person name="De Jonge R."/>
            <person name="Ebert M.K."/>
            <person name="Suttle J.C."/>
            <person name="Jurick Ii W.M."/>
            <person name="Secor G.A."/>
            <person name="Thomma B.P."/>
            <person name="Van De Peer Y."/>
            <person name="Bolton M.D."/>
        </authorList>
    </citation>
    <scope>NUCLEOTIDE SEQUENCE [LARGE SCALE GENOMIC DNA]</scope>
    <source>
        <strain evidence="5 7">09-40</strain>
    </source>
</reference>
<feature type="transmembrane region" description="Helical" evidence="3">
    <location>
        <begin position="236"/>
        <end position="254"/>
    </location>
</feature>
<name>A0A2G5HF55_CERBT</name>
<keyword evidence="3" id="KW-0812">Transmembrane</keyword>
<evidence type="ECO:0000256" key="3">
    <source>
        <dbReference type="SAM" id="Phobius"/>
    </source>
</evidence>
<proteinExistence type="predicted"/>
<dbReference type="InterPro" id="IPR046529">
    <property type="entry name" value="DUF6594"/>
</dbReference>
<feature type="transmembrane region" description="Helical" evidence="3">
    <location>
        <begin position="205"/>
        <end position="229"/>
    </location>
</feature>
<feature type="domain" description="DUF6594" evidence="4">
    <location>
        <begin position="17"/>
        <end position="273"/>
    </location>
</feature>
<dbReference type="OrthoDB" id="3533814at2759"/>
<dbReference type="EMBL" id="LKMD01000107">
    <property type="protein sequence ID" value="PIA90862.1"/>
    <property type="molecule type" value="Genomic_DNA"/>
</dbReference>
<accession>A0A2G5HF55</accession>
<feature type="transmembrane region" description="Helical" evidence="3">
    <location>
        <begin position="260"/>
        <end position="280"/>
    </location>
</feature>
<reference evidence="6 8" key="2">
    <citation type="submission" date="2023-09" db="EMBL/GenBank/DDBJ databases">
        <title>Complete-Gapless Cercospora beticola genome.</title>
        <authorList>
            <person name="Wyatt N.A."/>
            <person name="Spanner R.E."/>
            <person name="Bolton M.D."/>
        </authorList>
    </citation>
    <scope>NUCLEOTIDE SEQUENCE [LARGE SCALE GENOMIC DNA]</scope>
    <source>
        <strain evidence="6">Cb09-40</strain>
    </source>
</reference>
<evidence type="ECO:0000313" key="8">
    <source>
        <dbReference type="Proteomes" id="UP001302367"/>
    </source>
</evidence>
<gene>
    <name evidence="5" type="ORF">CB0940_10959</name>
    <name evidence="6" type="ORF">RHO25_012352</name>
</gene>
<feature type="coiled-coil region" evidence="1">
    <location>
        <begin position="96"/>
        <end position="123"/>
    </location>
</feature>
<sequence>MTSSVEKGIQRSPHGLPGLASFTARDPDHETYIFRRFNDLTARNLLHLQSELLDLRQQLCELDSDATSSTASGELKVCMQNPQLLHKLAAERDGPEKKLVMLLEKVERKLDKYQRAVLQASEMARLKGPSARVKKAYQDAFSQMNISGPAAKMLDEQADLIALKPPPEVDPLSYLVREHWPFPTTKLSAVEVDRARHFQERRVRWVVSSVSISIAALLLVGSIITLYLVRNPDVRLGLLIVFILLFAIGIRISTSASRENIFAATAAYAAVLVVFVSGDLGRARVGQR</sequence>
<evidence type="ECO:0000313" key="6">
    <source>
        <dbReference type="EMBL" id="WPB07691.1"/>
    </source>
</evidence>
<keyword evidence="1" id="KW-0175">Coiled coil</keyword>
<feature type="region of interest" description="Disordered" evidence="2">
    <location>
        <begin position="1"/>
        <end position="23"/>
    </location>
</feature>